<dbReference type="Gene3D" id="3.40.50.2020">
    <property type="match status" value="2"/>
</dbReference>
<keyword evidence="12" id="KW-1185">Reference proteome</keyword>
<dbReference type="InterPro" id="IPR005946">
    <property type="entry name" value="Rib-P_diPkinase"/>
</dbReference>
<keyword evidence="4" id="KW-0547">Nucleotide-binding</keyword>
<dbReference type="Pfam" id="PF00156">
    <property type="entry name" value="Pribosyltran"/>
    <property type="match status" value="1"/>
</dbReference>
<keyword evidence="2" id="KW-0808">Transferase</keyword>
<dbReference type="PANTHER" id="PTHR10210:SF32">
    <property type="entry name" value="RIBOSE-PHOSPHATE PYROPHOSPHOKINASE 2"/>
    <property type="match status" value="1"/>
</dbReference>
<dbReference type="CDD" id="cd06223">
    <property type="entry name" value="PRTases_typeI"/>
    <property type="match status" value="1"/>
</dbReference>
<reference evidence="11 12" key="1">
    <citation type="submission" date="2020-12" db="EMBL/GenBank/DDBJ databases">
        <title>WGS of Legionella: environmental sample.</title>
        <authorList>
            <person name="Cristino S."/>
            <person name="Girolamini L."/>
            <person name="Salaris S."/>
            <person name="Pascale M.R."/>
            <person name="Mazzotta M."/>
            <person name="Orsini M."/>
            <person name="Grottola A."/>
        </authorList>
    </citation>
    <scope>NUCLEOTIDE SEQUENCE [LARGE SCALE GENOMIC DNA]</scope>
    <source>
        <strain evidence="11 12">30cs62</strain>
    </source>
</reference>
<organism evidence="11 12">
    <name type="scientific">Legionella bononiensis</name>
    <dbReference type="NCBI Taxonomy" id="2793102"/>
    <lineage>
        <taxon>Bacteria</taxon>
        <taxon>Pseudomonadati</taxon>
        <taxon>Pseudomonadota</taxon>
        <taxon>Gammaproteobacteria</taxon>
        <taxon>Legionellales</taxon>
        <taxon>Legionellaceae</taxon>
        <taxon>Legionella</taxon>
    </lineage>
</organism>
<accession>A0ABS1W7C1</accession>
<feature type="domain" description="Ribose-phosphate pyrophosphokinase N-terminal" evidence="10">
    <location>
        <begin position="7"/>
        <end position="117"/>
    </location>
</feature>
<dbReference type="PANTHER" id="PTHR10210">
    <property type="entry name" value="RIBOSE-PHOSPHATE DIPHOSPHOKINASE FAMILY MEMBER"/>
    <property type="match status" value="1"/>
</dbReference>
<evidence type="ECO:0000256" key="5">
    <source>
        <dbReference type="ARBA" id="ARBA00022777"/>
    </source>
</evidence>
<evidence type="ECO:0000313" key="12">
    <source>
        <dbReference type="Proteomes" id="UP000809910"/>
    </source>
</evidence>
<evidence type="ECO:0000259" key="10">
    <source>
        <dbReference type="Pfam" id="PF13793"/>
    </source>
</evidence>
<dbReference type="RefSeq" id="WP_203112640.1">
    <property type="nucleotide sequence ID" value="NZ_JADOBG010000022.1"/>
</dbReference>
<feature type="domain" description="Phosphoribosyltransferase" evidence="9">
    <location>
        <begin position="138"/>
        <end position="257"/>
    </location>
</feature>
<keyword evidence="5" id="KW-0418">Kinase</keyword>
<keyword evidence="3 8" id="KW-0545">Nucleotide biosynthesis</keyword>
<evidence type="ECO:0000259" key="9">
    <source>
        <dbReference type="Pfam" id="PF00156"/>
    </source>
</evidence>
<evidence type="ECO:0000256" key="4">
    <source>
        <dbReference type="ARBA" id="ARBA00022741"/>
    </source>
</evidence>
<dbReference type="SUPFAM" id="SSF53271">
    <property type="entry name" value="PRTase-like"/>
    <property type="match status" value="2"/>
</dbReference>
<comment type="similarity">
    <text evidence="8">Belongs to the ribose-phosphate pyrophosphokinase family.</text>
</comment>
<comment type="catalytic activity">
    <reaction evidence="7">
        <text>D-ribose 5-phosphate + ATP = 5-phospho-alpha-D-ribose 1-diphosphate + AMP + H(+)</text>
        <dbReference type="Rhea" id="RHEA:15609"/>
        <dbReference type="ChEBI" id="CHEBI:15378"/>
        <dbReference type="ChEBI" id="CHEBI:30616"/>
        <dbReference type="ChEBI" id="CHEBI:58017"/>
        <dbReference type="ChEBI" id="CHEBI:78346"/>
        <dbReference type="ChEBI" id="CHEBI:456215"/>
        <dbReference type="EC" id="2.7.6.1"/>
    </reaction>
</comment>
<sequence length="303" mass="34071">MNNKPIIFPLFDYDELALAIQKDCHYELGRMKQHQFPDGETVFKIETEVTNRPVLFIASLDTPNPKIVPLLFAAETARALGATKVILIAPYLAYMRQDKVFEKGQGITSQYFAKLISHYFDGLITIDPHLHRWHSLNAVYEIPTEVLHATKPIAHWIRNNIQQPLLIGPDEESRQWVKTIADEAQAPCVILEKNRKGDRSVDVSIPNLDLYPGKTPILIDDIISTGMTMIETVRHVHSLNLPPPVCIGVHAIFSGDAYQQILAGGVDKIITCNTVRHCSNTIDISHEIIQSLRTLSWLDQGIG</sequence>
<evidence type="ECO:0000256" key="1">
    <source>
        <dbReference type="ARBA" id="ARBA00013247"/>
    </source>
</evidence>
<dbReference type="InterPro" id="IPR029099">
    <property type="entry name" value="Pribosyltran_N"/>
</dbReference>
<comment type="caution">
    <text evidence="11">The sequence shown here is derived from an EMBL/GenBank/DDBJ whole genome shotgun (WGS) entry which is preliminary data.</text>
</comment>
<gene>
    <name evidence="11" type="ORF">I5282_01445</name>
</gene>
<dbReference type="EMBL" id="JADWVN010000004">
    <property type="protein sequence ID" value="MBL7525234.1"/>
    <property type="molecule type" value="Genomic_DNA"/>
</dbReference>
<evidence type="ECO:0000256" key="7">
    <source>
        <dbReference type="ARBA" id="ARBA00049535"/>
    </source>
</evidence>
<dbReference type="NCBIfam" id="TIGR01251">
    <property type="entry name" value="ribP_PPkin"/>
    <property type="match status" value="1"/>
</dbReference>
<evidence type="ECO:0000313" key="11">
    <source>
        <dbReference type="EMBL" id="MBL7525234.1"/>
    </source>
</evidence>
<dbReference type="InterPro" id="IPR029057">
    <property type="entry name" value="PRTase-like"/>
</dbReference>
<evidence type="ECO:0000256" key="2">
    <source>
        <dbReference type="ARBA" id="ARBA00022679"/>
    </source>
</evidence>
<dbReference type="Proteomes" id="UP000809910">
    <property type="component" value="Unassembled WGS sequence"/>
</dbReference>
<keyword evidence="6" id="KW-0067">ATP-binding</keyword>
<name>A0ABS1W7C1_9GAMM</name>
<dbReference type="SMART" id="SM01400">
    <property type="entry name" value="Pribosyltran_N"/>
    <property type="match status" value="1"/>
</dbReference>
<dbReference type="InterPro" id="IPR000836">
    <property type="entry name" value="PRTase_dom"/>
</dbReference>
<proteinExistence type="inferred from homology"/>
<evidence type="ECO:0000256" key="6">
    <source>
        <dbReference type="ARBA" id="ARBA00022840"/>
    </source>
</evidence>
<evidence type="ECO:0000256" key="3">
    <source>
        <dbReference type="ARBA" id="ARBA00022727"/>
    </source>
</evidence>
<protein>
    <recommendedName>
        <fullName evidence="1">ribose-phosphate diphosphokinase</fullName>
        <ecNumber evidence="1">2.7.6.1</ecNumber>
    </recommendedName>
</protein>
<dbReference type="Pfam" id="PF13793">
    <property type="entry name" value="Pribosyltran_N"/>
    <property type="match status" value="1"/>
</dbReference>
<dbReference type="EC" id="2.7.6.1" evidence="1"/>
<evidence type="ECO:0000256" key="8">
    <source>
        <dbReference type="RuleBase" id="RU004324"/>
    </source>
</evidence>
<dbReference type="NCBIfam" id="NF005537">
    <property type="entry name" value="PRK07199.1"/>
    <property type="match status" value="1"/>
</dbReference>